<feature type="compositionally biased region" description="Basic and acidic residues" evidence="1">
    <location>
        <begin position="51"/>
        <end position="67"/>
    </location>
</feature>
<evidence type="ECO:0000256" key="2">
    <source>
        <dbReference type="SAM" id="SignalP"/>
    </source>
</evidence>
<evidence type="ECO:0000256" key="1">
    <source>
        <dbReference type="SAM" id="MobiDB-lite"/>
    </source>
</evidence>
<evidence type="ECO:0000313" key="4">
    <source>
        <dbReference type="EMBL" id="KAE9320715.1"/>
    </source>
</evidence>
<gene>
    <name evidence="4" type="ORF">PF001_g5270</name>
    <name evidence="3" type="ORF">PF009_g5968</name>
</gene>
<keyword evidence="2" id="KW-0732">Signal</keyword>
<protein>
    <recommendedName>
        <fullName evidence="7">RxLR effector protein</fullName>
    </recommendedName>
</protein>
<feature type="chain" id="PRO_5036163820" description="RxLR effector protein" evidence="2">
    <location>
        <begin position="21"/>
        <end position="79"/>
    </location>
</feature>
<name>A0A6A3FJ00_9STRA</name>
<sequence>MNYALHFANLFLFLLNFASTSRTTPGKGVVHHAVKPKDGDNSDVMLSKARPPVEHGAKVGRNHRSDGLLDSLGRGSEVL</sequence>
<feature type="region of interest" description="Disordered" evidence="1">
    <location>
        <begin position="25"/>
        <end position="79"/>
    </location>
</feature>
<evidence type="ECO:0000313" key="5">
    <source>
        <dbReference type="Proteomes" id="UP000429523"/>
    </source>
</evidence>
<reference evidence="5 6" key="1">
    <citation type="submission" date="2018-08" db="EMBL/GenBank/DDBJ databases">
        <title>Genomic investigation of the strawberry pathogen Phytophthora fragariae indicates pathogenicity is determined by transcriptional variation in three key races.</title>
        <authorList>
            <person name="Adams T.M."/>
            <person name="Armitage A.D."/>
            <person name="Sobczyk M.K."/>
            <person name="Bates H.J."/>
            <person name="Dunwell J.M."/>
            <person name="Nellist C.F."/>
            <person name="Harrison R.J."/>
        </authorList>
    </citation>
    <scope>NUCLEOTIDE SEQUENCE [LARGE SCALE GENOMIC DNA]</scope>
    <source>
        <strain evidence="4 6">A4</strain>
        <strain evidence="3 5">NOV-9</strain>
    </source>
</reference>
<dbReference type="Proteomes" id="UP000437068">
    <property type="component" value="Unassembled WGS sequence"/>
</dbReference>
<evidence type="ECO:0008006" key="7">
    <source>
        <dbReference type="Google" id="ProtNLM"/>
    </source>
</evidence>
<dbReference type="AlphaFoldDB" id="A0A6A3FJ00"/>
<proteinExistence type="predicted"/>
<evidence type="ECO:0000313" key="3">
    <source>
        <dbReference type="EMBL" id="KAE8944351.1"/>
    </source>
</evidence>
<evidence type="ECO:0000313" key="6">
    <source>
        <dbReference type="Proteomes" id="UP000437068"/>
    </source>
</evidence>
<organism evidence="3 5">
    <name type="scientific">Phytophthora fragariae</name>
    <dbReference type="NCBI Taxonomy" id="53985"/>
    <lineage>
        <taxon>Eukaryota</taxon>
        <taxon>Sar</taxon>
        <taxon>Stramenopiles</taxon>
        <taxon>Oomycota</taxon>
        <taxon>Peronosporomycetes</taxon>
        <taxon>Peronosporales</taxon>
        <taxon>Peronosporaceae</taxon>
        <taxon>Phytophthora</taxon>
    </lineage>
</organism>
<dbReference type="EMBL" id="QXGF01000208">
    <property type="protein sequence ID" value="KAE8944351.1"/>
    <property type="molecule type" value="Genomic_DNA"/>
</dbReference>
<dbReference type="EMBL" id="QXGE01000193">
    <property type="protein sequence ID" value="KAE9320715.1"/>
    <property type="molecule type" value="Genomic_DNA"/>
</dbReference>
<feature type="signal peptide" evidence="2">
    <location>
        <begin position="1"/>
        <end position="20"/>
    </location>
</feature>
<accession>A0A6A3FJ00</accession>
<dbReference type="Proteomes" id="UP000429523">
    <property type="component" value="Unassembled WGS sequence"/>
</dbReference>
<comment type="caution">
    <text evidence="3">The sequence shown here is derived from an EMBL/GenBank/DDBJ whole genome shotgun (WGS) entry which is preliminary data.</text>
</comment>